<evidence type="ECO:0000313" key="2">
    <source>
        <dbReference type="EMBL" id="POS75561.1"/>
    </source>
</evidence>
<name>A0A2P5HZ88_DIAHE</name>
<evidence type="ECO:0000313" key="3">
    <source>
        <dbReference type="Proteomes" id="UP000094444"/>
    </source>
</evidence>
<comment type="caution">
    <text evidence="2">The sequence shown here is derived from an EMBL/GenBank/DDBJ whole genome shotgun (WGS) entry which is preliminary data.</text>
</comment>
<keyword evidence="1" id="KW-0472">Membrane</keyword>
<sequence>MMHSIEAETQLVREVELKTLQRRKYLISTVILALLSAGLLAGIIVLTVVHIRHLQDCNTTTISPGRLSNSPGPIGPIGPPAIPEAPPTLKAATPSRRRVLVAPVSRHTPTATNISNNGRCEPGSVYGGQQLDDLNHEYMPLMQKALSFSSVAESGEIRDFYHTSLRSIFLCVDGESVDVAGIELVAACEGGYVMGDDGKVECDEDGSYGGDSDGET</sequence>
<accession>A0A2P5HZ88</accession>
<dbReference type="InParanoid" id="A0A2P5HZ88"/>
<protein>
    <submittedName>
        <fullName evidence="2">Uncharacterized protein</fullName>
    </submittedName>
</protein>
<evidence type="ECO:0000256" key="1">
    <source>
        <dbReference type="SAM" id="Phobius"/>
    </source>
</evidence>
<dbReference type="AlphaFoldDB" id="A0A2P5HZ88"/>
<reference evidence="2" key="1">
    <citation type="submission" date="2017-09" db="EMBL/GenBank/DDBJ databases">
        <title>Polyketide synthases of a Diaporthe helianthi virulent isolate.</title>
        <authorList>
            <person name="Baroncelli R."/>
        </authorList>
    </citation>
    <scope>NUCLEOTIDE SEQUENCE [LARGE SCALE GENOMIC DNA]</scope>
    <source>
        <strain evidence="2">7/96</strain>
    </source>
</reference>
<dbReference type="Proteomes" id="UP000094444">
    <property type="component" value="Unassembled WGS sequence"/>
</dbReference>
<organism evidence="2 3">
    <name type="scientific">Diaporthe helianthi</name>
    <dbReference type="NCBI Taxonomy" id="158607"/>
    <lineage>
        <taxon>Eukaryota</taxon>
        <taxon>Fungi</taxon>
        <taxon>Dikarya</taxon>
        <taxon>Ascomycota</taxon>
        <taxon>Pezizomycotina</taxon>
        <taxon>Sordariomycetes</taxon>
        <taxon>Sordariomycetidae</taxon>
        <taxon>Diaporthales</taxon>
        <taxon>Diaporthaceae</taxon>
        <taxon>Diaporthe</taxon>
    </lineage>
</organism>
<gene>
    <name evidence="2" type="ORF">DHEL01_v206043</name>
</gene>
<dbReference type="OrthoDB" id="5243534at2759"/>
<keyword evidence="1" id="KW-0812">Transmembrane</keyword>
<feature type="transmembrane region" description="Helical" evidence="1">
    <location>
        <begin position="25"/>
        <end position="49"/>
    </location>
</feature>
<keyword evidence="3" id="KW-1185">Reference proteome</keyword>
<dbReference type="EMBL" id="MAVT02000472">
    <property type="protein sequence ID" value="POS75561.1"/>
    <property type="molecule type" value="Genomic_DNA"/>
</dbReference>
<keyword evidence="1" id="KW-1133">Transmembrane helix</keyword>
<proteinExistence type="predicted"/>